<name>A0A7Y6MBF7_9ACTN</name>
<proteinExistence type="predicted"/>
<evidence type="ECO:0000313" key="2">
    <source>
        <dbReference type="EMBL" id="NUW40429.1"/>
    </source>
</evidence>
<dbReference type="AlphaFoldDB" id="A0A7Y6MBF7"/>
<evidence type="ECO:0000256" key="1">
    <source>
        <dbReference type="SAM" id="MobiDB-lite"/>
    </source>
</evidence>
<sequence length="297" mass="31920">MTTEWGRQAVLEAVRTRLLRPGAVTTGYSAVDVVAEPDAMSVTFRWRRDPTVYAVEVGFPAAPKSPWTGLPVTSVEEWAADVESLLMEELDTGLVRRSRRTVREGYVLLDTGDAPDPWPAGFSISPVPYGDDVVLSVREGAYAIRRSRSASRSPHAAEPGSWLAEAGMDVTIPRQLIAEARLACWLQAYADNARGEPHVGHAAASWEDERHTIARLDVAHILPGVPSEVRQALMRVAVREVVEAGAVRVVTAIGDPELRGLGFRPANDGGLVLHAGSTEPPEDPAAEAGRANGGEDP</sequence>
<keyword evidence="3" id="KW-1185">Reference proteome</keyword>
<accession>A0A7Y6MBF7</accession>
<gene>
    <name evidence="2" type="ORF">HT134_09810</name>
</gene>
<dbReference type="EMBL" id="JABWGO010000001">
    <property type="protein sequence ID" value="NUW40429.1"/>
    <property type="molecule type" value="Genomic_DNA"/>
</dbReference>
<dbReference type="RefSeq" id="WP_175599813.1">
    <property type="nucleotide sequence ID" value="NZ_JABWGO010000001.1"/>
</dbReference>
<evidence type="ECO:0000313" key="3">
    <source>
        <dbReference type="Proteomes" id="UP000546126"/>
    </source>
</evidence>
<dbReference type="Proteomes" id="UP000546126">
    <property type="component" value="Unassembled WGS sequence"/>
</dbReference>
<reference evidence="2 3" key="1">
    <citation type="submission" date="2020-06" db="EMBL/GenBank/DDBJ databases">
        <authorList>
            <person name="Chanama M."/>
        </authorList>
    </citation>
    <scope>NUCLEOTIDE SEQUENCE [LARGE SCALE GENOMIC DNA]</scope>
    <source>
        <strain evidence="2 3">TBRC6557</strain>
    </source>
</reference>
<comment type="caution">
    <text evidence="2">The sequence shown here is derived from an EMBL/GenBank/DDBJ whole genome shotgun (WGS) entry which is preliminary data.</text>
</comment>
<protein>
    <submittedName>
        <fullName evidence="2">Uncharacterized protein</fullName>
    </submittedName>
</protein>
<organism evidence="2 3">
    <name type="scientific">Nonomuraea rhodomycinica</name>
    <dbReference type="NCBI Taxonomy" id="1712872"/>
    <lineage>
        <taxon>Bacteria</taxon>
        <taxon>Bacillati</taxon>
        <taxon>Actinomycetota</taxon>
        <taxon>Actinomycetes</taxon>
        <taxon>Streptosporangiales</taxon>
        <taxon>Streptosporangiaceae</taxon>
        <taxon>Nonomuraea</taxon>
    </lineage>
</organism>
<feature type="region of interest" description="Disordered" evidence="1">
    <location>
        <begin position="271"/>
        <end position="297"/>
    </location>
</feature>